<dbReference type="CDD" id="cd23992">
    <property type="entry name" value="PBP_GOBP"/>
    <property type="match status" value="1"/>
</dbReference>
<dbReference type="FunFam" id="1.10.238.20:FF:000001">
    <property type="entry name" value="General odorant-binding protein lush"/>
    <property type="match status" value="1"/>
</dbReference>
<dbReference type="SMART" id="SM00708">
    <property type="entry name" value="PhBP"/>
    <property type="match status" value="1"/>
</dbReference>
<dbReference type="GO" id="GO:0005615">
    <property type="term" value="C:extracellular space"/>
    <property type="evidence" value="ECO:0007669"/>
    <property type="project" value="TreeGrafter"/>
</dbReference>
<keyword evidence="5" id="KW-0325">Glycoprotein</keyword>
<dbReference type="EMBL" id="JANEYF010004127">
    <property type="protein sequence ID" value="KAJ8932124.1"/>
    <property type="molecule type" value="Genomic_DNA"/>
</dbReference>
<feature type="region of interest" description="Disordered" evidence="7">
    <location>
        <begin position="117"/>
        <end position="163"/>
    </location>
</feature>
<feature type="compositionally biased region" description="Basic and acidic residues" evidence="7">
    <location>
        <begin position="117"/>
        <end position="153"/>
    </location>
</feature>
<comment type="caution">
    <text evidence="8">The sequence shown here is derived from an EMBL/GenBank/DDBJ whole genome shotgun (WGS) entry which is preliminary data.</text>
</comment>
<name>A0AAV8WZI8_9CUCU</name>
<proteinExistence type="inferred from homology"/>
<comment type="function">
    <text evidence="6">May be a carrier protein for lipids.</text>
</comment>
<evidence type="ECO:0000256" key="2">
    <source>
        <dbReference type="ARBA" id="ARBA00008098"/>
    </source>
</evidence>
<evidence type="ECO:0000313" key="9">
    <source>
        <dbReference type="Proteomes" id="UP001162156"/>
    </source>
</evidence>
<dbReference type="PANTHER" id="PTHR11857">
    <property type="entry name" value="ODORANT BINDING PROTEIN-RELATED"/>
    <property type="match status" value="1"/>
</dbReference>
<accession>A0AAV8WZI8</accession>
<gene>
    <name evidence="8" type="ORF">NQ314_014905</name>
</gene>
<dbReference type="PANTHER" id="PTHR11857:SF43">
    <property type="entry name" value="GEO07291P1-RELATED"/>
    <property type="match status" value="1"/>
</dbReference>
<evidence type="ECO:0000256" key="7">
    <source>
        <dbReference type="SAM" id="MobiDB-lite"/>
    </source>
</evidence>
<feature type="compositionally biased region" description="Low complexity" evidence="7">
    <location>
        <begin position="154"/>
        <end position="163"/>
    </location>
</feature>
<dbReference type="GO" id="GO:0007608">
    <property type="term" value="P:sensory perception of smell"/>
    <property type="evidence" value="ECO:0007669"/>
    <property type="project" value="TreeGrafter"/>
</dbReference>
<evidence type="ECO:0000256" key="4">
    <source>
        <dbReference type="ARBA" id="ARBA00022729"/>
    </source>
</evidence>
<comment type="similarity">
    <text evidence="2">Belongs to the PBP/GOBP family.</text>
</comment>
<dbReference type="InterPro" id="IPR036728">
    <property type="entry name" value="PBP_GOBP_sf"/>
</dbReference>
<evidence type="ECO:0000256" key="6">
    <source>
        <dbReference type="ARBA" id="ARBA00056866"/>
    </source>
</evidence>
<protein>
    <submittedName>
        <fullName evidence="8">Uncharacterized protein</fullName>
    </submittedName>
</protein>
<reference evidence="8" key="1">
    <citation type="journal article" date="2023" name="Insect Mol. Biol.">
        <title>Genome sequencing provides insights into the evolution of gene families encoding plant cell wall-degrading enzymes in longhorned beetles.</title>
        <authorList>
            <person name="Shin N.R."/>
            <person name="Okamura Y."/>
            <person name="Kirsch R."/>
            <person name="Pauchet Y."/>
        </authorList>
    </citation>
    <scope>NUCLEOTIDE SEQUENCE</scope>
    <source>
        <strain evidence="8">RBIC_L_NR</strain>
    </source>
</reference>
<evidence type="ECO:0000256" key="3">
    <source>
        <dbReference type="ARBA" id="ARBA00022525"/>
    </source>
</evidence>
<keyword evidence="3" id="KW-0964">Secreted</keyword>
<evidence type="ECO:0000313" key="8">
    <source>
        <dbReference type="EMBL" id="KAJ8932124.1"/>
    </source>
</evidence>
<keyword evidence="4" id="KW-0732">Signal</keyword>
<dbReference type="Pfam" id="PF01395">
    <property type="entry name" value="PBP_GOBP"/>
    <property type="match status" value="1"/>
</dbReference>
<evidence type="ECO:0000256" key="1">
    <source>
        <dbReference type="ARBA" id="ARBA00004613"/>
    </source>
</evidence>
<organism evidence="8 9">
    <name type="scientific">Rhamnusium bicolor</name>
    <dbReference type="NCBI Taxonomy" id="1586634"/>
    <lineage>
        <taxon>Eukaryota</taxon>
        <taxon>Metazoa</taxon>
        <taxon>Ecdysozoa</taxon>
        <taxon>Arthropoda</taxon>
        <taxon>Hexapoda</taxon>
        <taxon>Insecta</taxon>
        <taxon>Pterygota</taxon>
        <taxon>Neoptera</taxon>
        <taxon>Endopterygota</taxon>
        <taxon>Coleoptera</taxon>
        <taxon>Polyphaga</taxon>
        <taxon>Cucujiformia</taxon>
        <taxon>Chrysomeloidea</taxon>
        <taxon>Cerambycidae</taxon>
        <taxon>Lepturinae</taxon>
        <taxon>Rhagiini</taxon>
        <taxon>Rhamnusium</taxon>
    </lineage>
</organism>
<dbReference type="SUPFAM" id="SSF47565">
    <property type="entry name" value="Insect pheromone/odorant-binding proteins"/>
    <property type="match status" value="1"/>
</dbReference>
<evidence type="ECO:0000256" key="5">
    <source>
        <dbReference type="ARBA" id="ARBA00023180"/>
    </source>
</evidence>
<sequence>MSKYSEEERKKILKNRENCVFETKVDAELIDKADKGDFVDDEKLKCFTKCFYQKAGFVTENGDLLLDTIKAKIPATVDKEKALKVIEKCQQKGKDACETVFLVHKCYFEYTHPPAELQKEPVKADDKRDVRDSNENQSEKKNESLNESSKESPSENQNEGPKK</sequence>
<keyword evidence="9" id="KW-1185">Reference proteome</keyword>
<dbReference type="GO" id="GO:0005549">
    <property type="term" value="F:odorant binding"/>
    <property type="evidence" value="ECO:0007669"/>
    <property type="project" value="InterPro"/>
</dbReference>
<dbReference type="Gene3D" id="1.10.238.20">
    <property type="entry name" value="Pheromone/general odorant binding protein domain"/>
    <property type="match status" value="1"/>
</dbReference>
<comment type="subcellular location">
    <subcellularLocation>
        <location evidence="1">Secreted</location>
    </subcellularLocation>
</comment>
<dbReference type="Proteomes" id="UP001162156">
    <property type="component" value="Unassembled WGS sequence"/>
</dbReference>
<dbReference type="AlphaFoldDB" id="A0AAV8WZI8"/>
<dbReference type="InterPro" id="IPR006170">
    <property type="entry name" value="PBP/GOBP"/>
</dbReference>